<dbReference type="AlphaFoldDB" id="A0AB34JU21"/>
<sequence length="341" mass="36543">MVSVPQFDLGNILKGKNPIQPQTPKGVAPPDASLPKPPGVAVDPQAASEPPRTPTSAGTPTLPQHMMFGQSPATSTGTLGEHPDAPVTQQAVAGREMNELMELVEEPSALLHATSEAIKAGTLETSASLQQISQMSSRLLQRNETRRTAVAFLETIRDKKTDAKVFTEAFQHMCSCIWMTYGKLQYNKEDQETGYLSKIFLHGLTGGGAPSTTLCMRFALSEHPGDAGDESQYDLSLTVLQVKPFVSNSAKFTFSFSVQDTFAADAADWGLDESQRSRLLELHSLLGLPAVYETASAMLGLLLATGGGSQLENDRFLVKALHGARAGHREEVLAKGGAFFG</sequence>
<protein>
    <submittedName>
        <fullName evidence="2">Uncharacterized protein</fullName>
    </submittedName>
</protein>
<evidence type="ECO:0000313" key="2">
    <source>
        <dbReference type="EMBL" id="KAL1525734.1"/>
    </source>
</evidence>
<feature type="region of interest" description="Disordered" evidence="1">
    <location>
        <begin position="1"/>
        <end position="82"/>
    </location>
</feature>
<evidence type="ECO:0000313" key="3">
    <source>
        <dbReference type="Proteomes" id="UP001515480"/>
    </source>
</evidence>
<evidence type="ECO:0000256" key="1">
    <source>
        <dbReference type="SAM" id="MobiDB-lite"/>
    </source>
</evidence>
<reference evidence="2 3" key="1">
    <citation type="journal article" date="2024" name="Science">
        <title>Giant polyketide synthase enzymes in the biosynthesis of giant marine polyether toxins.</title>
        <authorList>
            <person name="Fallon T.R."/>
            <person name="Shende V.V."/>
            <person name="Wierzbicki I.H."/>
            <person name="Pendleton A.L."/>
            <person name="Watervoot N.F."/>
            <person name="Auber R.P."/>
            <person name="Gonzalez D.J."/>
            <person name="Wisecaver J.H."/>
            <person name="Moore B.S."/>
        </authorList>
    </citation>
    <scope>NUCLEOTIDE SEQUENCE [LARGE SCALE GENOMIC DNA]</scope>
    <source>
        <strain evidence="2 3">12B1</strain>
    </source>
</reference>
<name>A0AB34JU21_PRYPA</name>
<dbReference type="EMBL" id="JBGBPQ010000004">
    <property type="protein sequence ID" value="KAL1525734.1"/>
    <property type="molecule type" value="Genomic_DNA"/>
</dbReference>
<comment type="caution">
    <text evidence="2">The sequence shown here is derived from an EMBL/GenBank/DDBJ whole genome shotgun (WGS) entry which is preliminary data.</text>
</comment>
<organism evidence="2 3">
    <name type="scientific">Prymnesium parvum</name>
    <name type="common">Toxic golden alga</name>
    <dbReference type="NCBI Taxonomy" id="97485"/>
    <lineage>
        <taxon>Eukaryota</taxon>
        <taxon>Haptista</taxon>
        <taxon>Haptophyta</taxon>
        <taxon>Prymnesiophyceae</taxon>
        <taxon>Prymnesiales</taxon>
        <taxon>Prymnesiaceae</taxon>
        <taxon>Prymnesium</taxon>
    </lineage>
</organism>
<gene>
    <name evidence="2" type="ORF">AB1Y20_020578</name>
</gene>
<accession>A0AB34JU21</accession>
<dbReference type="Proteomes" id="UP001515480">
    <property type="component" value="Unassembled WGS sequence"/>
</dbReference>
<keyword evidence="3" id="KW-1185">Reference proteome</keyword>
<proteinExistence type="predicted"/>